<dbReference type="PANTHER" id="PTHR30040:SF2">
    <property type="entry name" value="FAD:PROTEIN FMN TRANSFERASE"/>
    <property type="match status" value="1"/>
</dbReference>
<dbReference type="Gene3D" id="3.10.520.10">
    <property type="entry name" value="ApbE-like domains"/>
    <property type="match status" value="1"/>
</dbReference>
<evidence type="ECO:0000256" key="3">
    <source>
        <dbReference type="ARBA" id="ARBA00016337"/>
    </source>
</evidence>
<evidence type="ECO:0000256" key="4">
    <source>
        <dbReference type="ARBA" id="ARBA00022630"/>
    </source>
</evidence>
<dbReference type="RefSeq" id="WP_379529394.1">
    <property type="nucleotide sequence ID" value="NZ_JBHSBI010000009.1"/>
</dbReference>
<gene>
    <name evidence="11" type="ORF">ACFOY2_19055</name>
</gene>
<dbReference type="SUPFAM" id="SSF143631">
    <property type="entry name" value="ApbE-like"/>
    <property type="match status" value="1"/>
</dbReference>
<evidence type="ECO:0000256" key="6">
    <source>
        <dbReference type="ARBA" id="ARBA00022723"/>
    </source>
</evidence>
<protein>
    <recommendedName>
        <fullName evidence="3">FAD:protein FMN transferase</fullName>
        <ecNumber evidence="2">2.7.1.180</ecNumber>
    </recommendedName>
    <alternativeName>
        <fullName evidence="9">Flavin transferase</fullName>
    </alternativeName>
</protein>
<keyword evidence="7" id="KW-0274">FAD</keyword>
<dbReference type="InterPro" id="IPR024932">
    <property type="entry name" value="ApbE"/>
</dbReference>
<proteinExistence type="predicted"/>
<evidence type="ECO:0000256" key="2">
    <source>
        <dbReference type="ARBA" id="ARBA00011955"/>
    </source>
</evidence>
<comment type="catalytic activity">
    <reaction evidence="10">
        <text>L-threonyl-[protein] + FAD = FMN-L-threonyl-[protein] + AMP + H(+)</text>
        <dbReference type="Rhea" id="RHEA:36847"/>
        <dbReference type="Rhea" id="RHEA-COMP:11060"/>
        <dbReference type="Rhea" id="RHEA-COMP:11061"/>
        <dbReference type="ChEBI" id="CHEBI:15378"/>
        <dbReference type="ChEBI" id="CHEBI:30013"/>
        <dbReference type="ChEBI" id="CHEBI:57692"/>
        <dbReference type="ChEBI" id="CHEBI:74257"/>
        <dbReference type="ChEBI" id="CHEBI:456215"/>
        <dbReference type="EC" id="2.7.1.180"/>
    </reaction>
</comment>
<evidence type="ECO:0000313" key="11">
    <source>
        <dbReference type="EMBL" id="MFC4009339.1"/>
    </source>
</evidence>
<dbReference type="Pfam" id="PF02424">
    <property type="entry name" value="ApbE"/>
    <property type="match status" value="1"/>
</dbReference>
<reference evidence="12" key="1">
    <citation type="journal article" date="2019" name="Int. J. Syst. Evol. Microbiol.">
        <title>The Global Catalogue of Microorganisms (GCM) 10K type strain sequencing project: providing services to taxonomists for standard genome sequencing and annotation.</title>
        <authorList>
            <consortium name="The Broad Institute Genomics Platform"/>
            <consortium name="The Broad Institute Genome Sequencing Center for Infectious Disease"/>
            <person name="Wu L."/>
            <person name="Ma J."/>
        </authorList>
    </citation>
    <scope>NUCLEOTIDE SEQUENCE [LARGE SCALE GENOMIC DNA]</scope>
    <source>
        <strain evidence="12">TBRC 1276</strain>
    </source>
</reference>
<dbReference type="InterPro" id="IPR003374">
    <property type="entry name" value="ApbE-like_sf"/>
</dbReference>
<keyword evidence="4" id="KW-0285">Flavoprotein</keyword>
<sequence>MREHIMGTQVFLAGLVPSDAATVFAWLRRVERTFSRFLGDSDTGRVNGGEAVEVSELFLVALAEAVRHQEGSGGLFSPWLAADMARIGYTPADPRAAVARTPGQPRAEIDFDRRTVRLRGGLGVDLGGFVKGWSVQRAADTLRSQGVGRGLIDAGGDLACWRSPSDPPWRIGVEHPLGGTPVATLEPPAGLTAVATSSVVRRSWDDEGGRRMHHLIDPRTGLPSASDCLQATVVTADLASAEVYAKCVVILGTAAGPAWLASRDPSARWITVDRDGTTTEGGP</sequence>
<name>A0ABV8G930_9ACTN</name>
<keyword evidence="12" id="KW-1185">Reference proteome</keyword>
<keyword evidence="8" id="KW-0460">Magnesium</keyword>
<evidence type="ECO:0000256" key="5">
    <source>
        <dbReference type="ARBA" id="ARBA00022679"/>
    </source>
</evidence>
<evidence type="ECO:0000256" key="10">
    <source>
        <dbReference type="ARBA" id="ARBA00048540"/>
    </source>
</evidence>
<evidence type="ECO:0000256" key="1">
    <source>
        <dbReference type="ARBA" id="ARBA00001946"/>
    </source>
</evidence>
<comment type="cofactor">
    <cofactor evidence="1">
        <name>Mg(2+)</name>
        <dbReference type="ChEBI" id="CHEBI:18420"/>
    </cofactor>
</comment>
<keyword evidence="5 11" id="KW-0808">Transferase</keyword>
<dbReference type="Proteomes" id="UP001595851">
    <property type="component" value="Unassembled WGS sequence"/>
</dbReference>
<dbReference type="EC" id="2.7.1.180" evidence="2"/>
<keyword evidence="6" id="KW-0479">Metal-binding</keyword>
<evidence type="ECO:0000256" key="7">
    <source>
        <dbReference type="ARBA" id="ARBA00022827"/>
    </source>
</evidence>
<accession>A0ABV8G930</accession>
<dbReference type="EMBL" id="JBHSBI010000009">
    <property type="protein sequence ID" value="MFC4009339.1"/>
    <property type="molecule type" value="Genomic_DNA"/>
</dbReference>
<comment type="caution">
    <text evidence="11">The sequence shown here is derived from an EMBL/GenBank/DDBJ whole genome shotgun (WGS) entry which is preliminary data.</text>
</comment>
<evidence type="ECO:0000313" key="12">
    <source>
        <dbReference type="Proteomes" id="UP001595851"/>
    </source>
</evidence>
<organism evidence="11 12">
    <name type="scientific">Nonomuraea purpurea</name>
    <dbReference type="NCBI Taxonomy" id="1849276"/>
    <lineage>
        <taxon>Bacteria</taxon>
        <taxon>Bacillati</taxon>
        <taxon>Actinomycetota</taxon>
        <taxon>Actinomycetes</taxon>
        <taxon>Streptosporangiales</taxon>
        <taxon>Streptosporangiaceae</taxon>
        <taxon>Nonomuraea</taxon>
    </lineage>
</organism>
<evidence type="ECO:0000256" key="8">
    <source>
        <dbReference type="ARBA" id="ARBA00022842"/>
    </source>
</evidence>
<evidence type="ECO:0000256" key="9">
    <source>
        <dbReference type="ARBA" id="ARBA00031306"/>
    </source>
</evidence>
<dbReference type="PANTHER" id="PTHR30040">
    <property type="entry name" value="THIAMINE BIOSYNTHESIS LIPOPROTEIN APBE"/>
    <property type="match status" value="1"/>
</dbReference>
<dbReference type="GO" id="GO:0016740">
    <property type="term" value="F:transferase activity"/>
    <property type="evidence" value="ECO:0007669"/>
    <property type="project" value="UniProtKB-KW"/>
</dbReference>